<evidence type="ECO:0000256" key="1">
    <source>
        <dbReference type="SAM" id="Coils"/>
    </source>
</evidence>
<evidence type="ECO:0008006" key="5">
    <source>
        <dbReference type="Google" id="ProtNLM"/>
    </source>
</evidence>
<proteinExistence type="predicted"/>
<comment type="caution">
    <text evidence="3">The sequence shown here is derived from an EMBL/GenBank/DDBJ whole genome shotgun (WGS) entry which is preliminary data.</text>
</comment>
<protein>
    <recommendedName>
        <fullName evidence="5">BZIP domain-containing protein</fullName>
    </recommendedName>
</protein>
<accession>A0A9D4R540</accession>
<dbReference type="EMBL" id="JAIWYP010000003">
    <property type="protein sequence ID" value="KAH3854548.1"/>
    <property type="molecule type" value="Genomic_DNA"/>
</dbReference>
<reference evidence="3" key="1">
    <citation type="journal article" date="2019" name="bioRxiv">
        <title>The Genome of the Zebra Mussel, Dreissena polymorpha: A Resource for Invasive Species Research.</title>
        <authorList>
            <person name="McCartney M.A."/>
            <person name="Auch B."/>
            <person name="Kono T."/>
            <person name="Mallez S."/>
            <person name="Zhang Y."/>
            <person name="Obille A."/>
            <person name="Becker A."/>
            <person name="Abrahante J.E."/>
            <person name="Garbe J."/>
            <person name="Badalamenti J.P."/>
            <person name="Herman A."/>
            <person name="Mangelson H."/>
            <person name="Liachko I."/>
            <person name="Sullivan S."/>
            <person name="Sone E.D."/>
            <person name="Koren S."/>
            <person name="Silverstein K.A.T."/>
            <person name="Beckman K.B."/>
            <person name="Gohl D.M."/>
        </authorList>
    </citation>
    <scope>NUCLEOTIDE SEQUENCE</scope>
    <source>
        <strain evidence="3">Duluth1</strain>
        <tissue evidence="3">Whole animal</tissue>
    </source>
</reference>
<keyword evidence="1" id="KW-0175">Coiled coil</keyword>
<feature type="region of interest" description="Disordered" evidence="2">
    <location>
        <begin position="98"/>
        <end position="124"/>
    </location>
</feature>
<keyword evidence="4" id="KW-1185">Reference proteome</keyword>
<sequence>MYEVGSGDEQMLEYLCTTKPKLKKTAVNNQREMTAVLMANDLYDSENSNTSSRHTRRMTRHSQNCTLGNEVVATSNSDKSINDANTIVIDARTLMNKSRNSHKSKSYRDCSYSDLSDNENKSTRTDRCMSKNAITARINRQKQKERYESLQTELAESIEENTNLKKELLAKNSTINNLSREVQYLRSVLANQSCIANIIKQMPSVPGMYFLVNNDMSNKVDVNDNDVSERLNKKPSQKRNFDSAGFEVFGSSKITSANEDTKITAKGVYVVASGSKKSKTDVPPSTSVVPNLQQDICSTGGVCFHVSNNVASLEFCASCAESASIGLKKAGDHTYIKKEV</sequence>
<reference evidence="3" key="2">
    <citation type="submission" date="2020-11" db="EMBL/GenBank/DDBJ databases">
        <authorList>
            <person name="McCartney M.A."/>
            <person name="Auch B."/>
            <person name="Kono T."/>
            <person name="Mallez S."/>
            <person name="Becker A."/>
            <person name="Gohl D.M."/>
            <person name="Silverstein K.A.T."/>
            <person name="Koren S."/>
            <person name="Bechman K.B."/>
            <person name="Herman A."/>
            <person name="Abrahante J.E."/>
            <person name="Garbe J."/>
        </authorList>
    </citation>
    <scope>NUCLEOTIDE SEQUENCE</scope>
    <source>
        <strain evidence="3">Duluth1</strain>
        <tissue evidence="3">Whole animal</tissue>
    </source>
</reference>
<evidence type="ECO:0000256" key="2">
    <source>
        <dbReference type="SAM" id="MobiDB-lite"/>
    </source>
</evidence>
<gene>
    <name evidence="3" type="ORF">DPMN_097091</name>
</gene>
<feature type="coiled-coil region" evidence="1">
    <location>
        <begin position="140"/>
        <end position="181"/>
    </location>
</feature>
<evidence type="ECO:0000313" key="4">
    <source>
        <dbReference type="Proteomes" id="UP000828390"/>
    </source>
</evidence>
<dbReference type="Proteomes" id="UP000828390">
    <property type="component" value="Unassembled WGS sequence"/>
</dbReference>
<evidence type="ECO:0000313" key="3">
    <source>
        <dbReference type="EMBL" id="KAH3854548.1"/>
    </source>
</evidence>
<dbReference type="AlphaFoldDB" id="A0A9D4R540"/>
<organism evidence="3 4">
    <name type="scientific">Dreissena polymorpha</name>
    <name type="common">Zebra mussel</name>
    <name type="synonym">Mytilus polymorpha</name>
    <dbReference type="NCBI Taxonomy" id="45954"/>
    <lineage>
        <taxon>Eukaryota</taxon>
        <taxon>Metazoa</taxon>
        <taxon>Spiralia</taxon>
        <taxon>Lophotrochozoa</taxon>
        <taxon>Mollusca</taxon>
        <taxon>Bivalvia</taxon>
        <taxon>Autobranchia</taxon>
        <taxon>Heteroconchia</taxon>
        <taxon>Euheterodonta</taxon>
        <taxon>Imparidentia</taxon>
        <taxon>Neoheterodontei</taxon>
        <taxon>Myida</taxon>
        <taxon>Dreissenoidea</taxon>
        <taxon>Dreissenidae</taxon>
        <taxon>Dreissena</taxon>
    </lineage>
</organism>
<name>A0A9D4R540_DREPO</name>